<proteinExistence type="predicted"/>
<gene>
    <name evidence="1" type="ORF">HPB51_000002</name>
</gene>
<name>A0A9J6EQE6_RHIMP</name>
<dbReference type="Gene3D" id="3.40.50.1820">
    <property type="entry name" value="alpha/beta hydrolase"/>
    <property type="match status" value="1"/>
</dbReference>
<reference evidence="1" key="1">
    <citation type="journal article" date="2020" name="Cell">
        <title>Large-Scale Comparative Analyses of Tick Genomes Elucidate Their Genetic Diversity and Vector Capacities.</title>
        <authorList>
            <consortium name="Tick Genome and Microbiome Consortium (TIGMIC)"/>
            <person name="Jia N."/>
            <person name="Wang J."/>
            <person name="Shi W."/>
            <person name="Du L."/>
            <person name="Sun Y."/>
            <person name="Zhan W."/>
            <person name="Jiang J.F."/>
            <person name="Wang Q."/>
            <person name="Zhang B."/>
            <person name="Ji P."/>
            <person name="Bell-Sakyi L."/>
            <person name="Cui X.M."/>
            <person name="Yuan T.T."/>
            <person name="Jiang B.G."/>
            <person name="Yang W.F."/>
            <person name="Lam T.T."/>
            <person name="Chang Q.C."/>
            <person name="Ding S.J."/>
            <person name="Wang X.J."/>
            <person name="Zhu J.G."/>
            <person name="Ruan X.D."/>
            <person name="Zhao L."/>
            <person name="Wei J.T."/>
            <person name="Ye R.Z."/>
            <person name="Que T.C."/>
            <person name="Du C.H."/>
            <person name="Zhou Y.H."/>
            <person name="Cheng J.X."/>
            <person name="Dai P.F."/>
            <person name="Guo W.B."/>
            <person name="Han X.H."/>
            <person name="Huang E.J."/>
            <person name="Li L.F."/>
            <person name="Wei W."/>
            <person name="Gao Y.C."/>
            <person name="Liu J.Z."/>
            <person name="Shao H.Z."/>
            <person name="Wang X."/>
            <person name="Wang C.C."/>
            <person name="Yang T.C."/>
            <person name="Huo Q.B."/>
            <person name="Li W."/>
            <person name="Chen H.Y."/>
            <person name="Chen S.E."/>
            <person name="Zhou L.G."/>
            <person name="Ni X.B."/>
            <person name="Tian J.H."/>
            <person name="Sheng Y."/>
            <person name="Liu T."/>
            <person name="Pan Y.S."/>
            <person name="Xia L.Y."/>
            <person name="Li J."/>
            <person name="Zhao F."/>
            <person name="Cao W.C."/>
        </authorList>
    </citation>
    <scope>NUCLEOTIDE SEQUENCE</scope>
    <source>
        <strain evidence="1">Rmic-2018</strain>
    </source>
</reference>
<organism evidence="1 2">
    <name type="scientific">Rhipicephalus microplus</name>
    <name type="common">Cattle tick</name>
    <name type="synonym">Boophilus microplus</name>
    <dbReference type="NCBI Taxonomy" id="6941"/>
    <lineage>
        <taxon>Eukaryota</taxon>
        <taxon>Metazoa</taxon>
        <taxon>Ecdysozoa</taxon>
        <taxon>Arthropoda</taxon>
        <taxon>Chelicerata</taxon>
        <taxon>Arachnida</taxon>
        <taxon>Acari</taxon>
        <taxon>Parasitiformes</taxon>
        <taxon>Ixodida</taxon>
        <taxon>Ixodoidea</taxon>
        <taxon>Ixodidae</taxon>
        <taxon>Rhipicephalinae</taxon>
        <taxon>Rhipicephalus</taxon>
        <taxon>Boophilus</taxon>
    </lineage>
</organism>
<sequence length="87" mass="9900">MDRVKPPVYDIDRVTAKIALFSSEGDTVADSEDVSFLVERLGSNLLFHYVVEPTDFRHLDFCWGYRANAIVHNLMLDTLEKYSGTST</sequence>
<dbReference type="VEuPathDB" id="VectorBase:LOC119179126"/>
<dbReference type="AlphaFoldDB" id="A0A9J6EQE6"/>
<dbReference type="EMBL" id="JABSTU010000002">
    <property type="protein sequence ID" value="KAH8036372.1"/>
    <property type="molecule type" value="Genomic_DNA"/>
</dbReference>
<accession>A0A9J6EQE6</accession>
<evidence type="ECO:0000313" key="2">
    <source>
        <dbReference type="Proteomes" id="UP000821866"/>
    </source>
</evidence>
<evidence type="ECO:0000313" key="1">
    <source>
        <dbReference type="EMBL" id="KAH8036372.1"/>
    </source>
</evidence>
<dbReference type="SUPFAM" id="SSF53474">
    <property type="entry name" value="alpha/beta-Hydrolases"/>
    <property type="match status" value="1"/>
</dbReference>
<dbReference type="InterPro" id="IPR029058">
    <property type="entry name" value="AB_hydrolase_fold"/>
</dbReference>
<keyword evidence="2" id="KW-1185">Reference proteome</keyword>
<reference evidence="1" key="2">
    <citation type="submission" date="2021-09" db="EMBL/GenBank/DDBJ databases">
        <authorList>
            <person name="Jia N."/>
            <person name="Wang J."/>
            <person name="Shi W."/>
            <person name="Du L."/>
            <person name="Sun Y."/>
            <person name="Zhan W."/>
            <person name="Jiang J."/>
            <person name="Wang Q."/>
            <person name="Zhang B."/>
            <person name="Ji P."/>
            <person name="Sakyi L.B."/>
            <person name="Cui X."/>
            <person name="Yuan T."/>
            <person name="Jiang B."/>
            <person name="Yang W."/>
            <person name="Lam T.T.-Y."/>
            <person name="Chang Q."/>
            <person name="Ding S."/>
            <person name="Wang X."/>
            <person name="Zhu J."/>
            <person name="Ruan X."/>
            <person name="Zhao L."/>
            <person name="Wei J."/>
            <person name="Que T."/>
            <person name="Du C."/>
            <person name="Cheng J."/>
            <person name="Dai P."/>
            <person name="Han X."/>
            <person name="Huang E."/>
            <person name="Gao Y."/>
            <person name="Liu J."/>
            <person name="Shao H."/>
            <person name="Ye R."/>
            <person name="Li L."/>
            <person name="Wei W."/>
            <person name="Wang X."/>
            <person name="Wang C."/>
            <person name="Huo Q."/>
            <person name="Li W."/>
            <person name="Guo W."/>
            <person name="Chen H."/>
            <person name="Chen S."/>
            <person name="Zhou L."/>
            <person name="Zhou L."/>
            <person name="Ni X."/>
            <person name="Tian J."/>
            <person name="Zhou Y."/>
            <person name="Sheng Y."/>
            <person name="Liu T."/>
            <person name="Pan Y."/>
            <person name="Xia L."/>
            <person name="Li J."/>
            <person name="Zhao F."/>
            <person name="Cao W."/>
        </authorList>
    </citation>
    <scope>NUCLEOTIDE SEQUENCE</scope>
    <source>
        <strain evidence="1">Rmic-2018</strain>
        <tissue evidence="1">Larvae</tissue>
    </source>
</reference>
<protein>
    <submittedName>
        <fullName evidence="1">Uncharacterized protein</fullName>
    </submittedName>
</protein>
<comment type="caution">
    <text evidence="1">The sequence shown here is derived from an EMBL/GenBank/DDBJ whole genome shotgun (WGS) entry which is preliminary data.</text>
</comment>
<dbReference type="Proteomes" id="UP000821866">
    <property type="component" value="Chromosome 10"/>
</dbReference>